<sequence length="328" mass="37566">MGNRNDQESVLTVDVFTNENKNWAKEDDNVMNVGHSIAQCLTSYNDELFTEVQTITADFKKNGTNENVIILSNNLIDNTMQNTMHNNITENEGMDSLEISSYSTEETDIIKDQQEHPAINLIKIAHQNVLKQVNKMIEKSNKKLESLTIRDNVLLGISEFDRRRGDPANLIGVFMAEKEGKFRIGTKHGIVDTWLERNSLQSTKFKKLKLNDVPDYETNVRMLVRKDSIGYGQGYKRCNCTKICRSKRYEIVDEEQRQTGNNIGDKDGDGLEDFEDLLESGSESFSKEKEKEKGSSHSKHRTPLSPWKGRKRSDKDITRLNPKRPMIS</sequence>
<protein>
    <submittedName>
        <fullName evidence="2">Uncharacterized protein</fullName>
    </submittedName>
</protein>
<proteinExistence type="predicted"/>
<dbReference type="OrthoDB" id="6773637at2759"/>
<feature type="region of interest" description="Disordered" evidence="1">
    <location>
        <begin position="281"/>
        <end position="328"/>
    </location>
</feature>
<name>A0A9P0CHZ3_9CUCU</name>
<evidence type="ECO:0000256" key="1">
    <source>
        <dbReference type="SAM" id="MobiDB-lite"/>
    </source>
</evidence>
<dbReference type="AlphaFoldDB" id="A0A9P0CHZ3"/>
<keyword evidence="3" id="KW-1185">Reference proteome</keyword>
<accession>A0A9P0CHZ3</accession>
<feature type="compositionally biased region" description="Basic residues" evidence="1">
    <location>
        <begin position="296"/>
        <end position="312"/>
    </location>
</feature>
<feature type="region of interest" description="Disordered" evidence="1">
    <location>
        <begin position="255"/>
        <end position="274"/>
    </location>
</feature>
<gene>
    <name evidence="2" type="ORF">PSYICH_LOCUS4885</name>
</gene>
<feature type="compositionally biased region" description="Basic and acidic residues" evidence="1">
    <location>
        <begin position="285"/>
        <end position="295"/>
    </location>
</feature>
<dbReference type="EMBL" id="OV651827">
    <property type="protein sequence ID" value="CAH1103797.1"/>
    <property type="molecule type" value="Genomic_DNA"/>
</dbReference>
<reference evidence="2" key="1">
    <citation type="submission" date="2022-01" db="EMBL/GenBank/DDBJ databases">
        <authorList>
            <person name="King R."/>
        </authorList>
    </citation>
    <scope>NUCLEOTIDE SEQUENCE</scope>
</reference>
<dbReference type="Proteomes" id="UP001153636">
    <property type="component" value="Chromosome 15"/>
</dbReference>
<organism evidence="2 3">
    <name type="scientific">Psylliodes chrysocephalus</name>
    <dbReference type="NCBI Taxonomy" id="3402493"/>
    <lineage>
        <taxon>Eukaryota</taxon>
        <taxon>Metazoa</taxon>
        <taxon>Ecdysozoa</taxon>
        <taxon>Arthropoda</taxon>
        <taxon>Hexapoda</taxon>
        <taxon>Insecta</taxon>
        <taxon>Pterygota</taxon>
        <taxon>Neoptera</taxon>
        <taxon>Endopterygota</taxon>
        <taxon>Coleoptera</taxon>
        <taxon>Polyphaga</taxon>
        <taxon>Cucujiformia</taxon>
        <taxon>Chrysomeloidea</taxon>
        <taxon>Chrysomelidae</taxon>
        <taxon>Galerucinae</taxon>
        <taxon>Alticini</taxon>
        <taxon>Psylliodes</taxon>
    </lineage>
</organism>
<evidence type="ECO:0000313" key="2">
    <source>
        <dbReference type="EMBL" id="CAH1103797.1"/>
    </source>
</evidence>
<evidence type="ECO:0000313" key="3">
    <source>
        <dbReference type="Proteomes" id="UP001153636"/>
    </source>
</evidence>